<evidence type="ECO:0000259" key="2">
    <source>
        <dbReference type="Pfam" id="PF13649"/>
    </source>
</evidence>
<dbReference type="AlphaFoldDB" id="A0A7G1NXQ2"/>
<feature type="compositionally biased region" description="Basic residues" evidence="1">
    <location>
        <begin position="16"/>
        <end position="29"/>
    </location>
</feature>
<feature type="domain" description="Methyltransferase" evidence="2">
    <location>
        <begin position="69"/>
        <end position="166"/>
    </location>
</feature>
<evidence type="ECO:0000313" key="4">
    <source>
        <dbReference type="Proteomes" id="UP000516444"/>
    </source>
</evidence>
<dbReference type="SUPFAM" id="SSF53335">
    <property type="entry name" value="S-adenosyl-L-methionine-dependent methyltransferases"/>
    <property type="match status" value="1"/>
</dbReference>
<keyword evidence="3" id="KW-0808">Transferase</keyword>
<dbReference type="GO" id="GO:0008168">
    <property type="term" value="F:methyltransferase activity"/>
    <property type="evidence" value="ECO:0007669"/>
    <property type="project" value="UniProtKB-KW"/>
</dbReference>
<feature type="region of interest" description="Disordered" evidence="1">
    <location>
        <begin position="1"/>
        <end position="29"/>
    </location>
</feature>
<proteinExistence type="predicted"/>
<keyword evidence="4" id="KW-1185">Reference proteome</keyword>
<dbReference type="InterPro" id="IPR029063">
    <property type="entry name" value="SAM-dependent_MTases_sf"/>
</dbReference>
<feature type="compositionally biased region" description="Basic and acidic residues" evidence="1">
    <location>
        <begin position="1"/>
        <end position="12"/>
    </location>
</feature>
<dbReference type="InterPro" id="IPR041698">
    <property type="entry name" value="Methyltransf_25"/>
</dbReference>
<sequence>MAHGHEHHDEQGPGHGHQHGHGHGHGHTHTHIDFAEMLPMLVQEAELFTPLYTQAAAWLRELRPDPELVVDAGSGPGVISCLLADTFSAARVIAVDGEEALLEAARARAARQGIADRFGTLRAELGAGLGDLEYPADLLWASRSLHHVGDQRGALAGFVDRLAPGGTLALLEGGLPSRYLPRDFGIGRPGLQSRMDAIQEEWFAQMRAELPGAVVEDVEDWPALLTAVGLRHTGTRTFLLDLPAPVSDEGRAFIATALGHRRDGLAEGLDADDRATLDRLLDPDDKASVFQRPDVFVLTALTVYVGVKP</sequence>
<dbReference type="RefSeq" id="WP_190849683.1">
    <property type="nucleotide sequence ID" value="NZ_AP023440.1"/>
</dbReference>
<name>A0A7G1NXQ2_9ACTN</name>
<dbReference type="Pfam" id="PF13649">
    <property type="entry name" value="Methyltransf_25"/>
    <property type="match status" value="1"/>
</dbReference>
<keyword evidence="3" id="KW-0489">Methyltransferase</keyword>
<dbReference type="Proteomes" id="UP000516444">
    <property type="component" value="Chromosome"/>
</dbReference>
<dbReference type="EMBL" id="AP023440">
    <property type="protein sequence ID" value="BCL26500.1"/>
    <property type="molecule type" value="Genomic_DNA"/>
</dbReference>
<reference evidence="3 4" key="1">
    <citation type="journal article" date="2014" name="Int. J. Syst. Evol. Microbiol.">
        <title>Complete genome sequence of Corynebacterium casei LMG S-19264T (=DSM 44701T), isolated from a smear-ripened cheese.</title>
        <authorList>
            <consortium name="US DOE Joint Genome Institute (JGI-PGF)"/>
            <person name="Walter F."/>
            <person name="Albersmeier A."/>
            <person name="Kalinowski J."/>
            <person name="Ruckert C."/>
        </authorList>
    </citation>
    <scope>NUCLEOTIDE SEQUENCE [LARGE SCALE GENOMIC DNA]</scope>
    <source>
        <strain evidence="3 4">JCM 4677</strain>
    </source>
</reference>
<organism evidence="3 4">
    <name type="scientific">Streptomyces aurantiacus</name>
    <dbReference type="NCBI Taxonomy" id="47760"/>
    <lineage>
        <taxon>Bacteria</taxon>
        <taxon>Bacillati</taxon>
        <taxon>Actinomycetota</taxon>
        <taxon>Actinomycetes</taxon>
        <taxon>Kitasatosporales</taxon>
        <taxon>Streptomycetaceae</taxon>
        <taxon>Streptomyces</taxon>
        <taxon>Streptomyces aurantiacus group</taxon>
    </lineage>
</organism>
<accession>A0A7G1NXQ2</accession>
<protein>
    <submittedName>
        <fullName evidence="3">SAM-dependent methyltransferase</fullName>
    </submittedName>
</protein>
<evidence type="ECO:0000313" key="3">
    <source>
        <dbReference type="EMBL" id="BCL26500.1"/>
    </source>
</evidence>
<dbReference type="KEGG" id="sgm:GCM10017557_13590"/>
<gene>
    <name evidence="3" type="ORF">GCM10017557_13590</name>
</gene>
<dbReference type="Gene3D" id="3.40.50.150">
    <property type="entry name" value="Vaccinia Virus protein VP39"/>
    <property type="match status" value="1"/>
</dbReference>
<evidence type="ECO:0000256" key="1">
    <source>
        <dbReference type="SAM" id="MobiDB-lite"/>
    </source>
</evidence>
<dbReference type="GO" id="GO:0032259">
    <property type="term" value="P:methylation"/>
    <property type="evidence" value="ECO:0007669"/>
    <property type="project" value="UniProtKB-KW"/>
</dbReference>